<protein>
    <submittedName>
        <fullName evidence="1">Uncharacterized protein</fullName>
    </submittedName>
</protein>
<reference evidence="1" key="2">
    <citation type="journal article" date="2015" name="Data Brief">
        <title>Shoot transcriptome of the giant reed, Arundo donax.</title>
        <authorList>
            <person name="Barrero R.A."/>
            <person name="Guerrero F.D."/>
            <person name="Moolhuijzen P."/>
            <person name="Goolsby J.A."/>
            <person name="Tidwell J."/>
            <person name="Bellgard S.E."/>
            <person name="Bellgard M.I."/>
        </authorList>
    </citation>
    <scope>NUCLEOTIDE SEQUENCE</scope>
    <source>
        <tissue evidence="1">Shoot tissue taken approximately 20 cm above the soil surface</tissue>
    </source>
</reference>
<organism evidence="1">
    <name type="scientific">Arundo donax</name>
    <name type="common">Giant reed</name>
    <name type="synonym">Donax arundinaceus</name>
    <dbReference type="NCBI Taxonomy" id="35708"/>
    <lineage>
        <taxon>Eukaryota</taxon>
        <taxon>Viridiplantae</taxon>
        <taxon>Streptophyta</taxon>
        <taxon>Embryophyta</taxon>
        <taxon>Tracheophyta</taxon>
        <taxon>Spermatophyta</taxon>
        <taxon>Magnoliopsida</taxon>
        <taxon>Liliopsida</taxon>
        <taxon>Poales</taxon>
        <taxon>Poaceae</taxon>
        <taxon>PACMAD clade</taxon>
        <taxon>Arundinoideae</taxon>
        <taxon>Arundineae</taxon>
        <taxon>Arundo</taxon>
    </lineage>
</organism>
<evidence type="ECO:0000313" key="1">
    <source>
        <dbReference type="EMBL" id="JAE38773.1"/>
    </source>
</evidence>
<sequence>MIWLILIGSRSNLTCPHTGGSELLGITSCLLYSYNGRHYIAWLDYNLCLTTRSISC</sequence>
<proteinExistence type="predicted"/>
<dbReference type="EMBL" id="GBRH01159123">
    <property type="protein sequence ID" value="JAE38773.1"/>
    <property type="molecule type" value="Transcribed_RNA"/>
</dbReference>
<accession>A0A0A9I0R5</accession>
<dbReference type="AlphaFoldDB" id="A0A0A9I0R5"/>
<name>A0A0A9I0R5_ARUDO</name>
<reference evidence="1" key="1">
    <citation type="submission" date="2014-09" db="EMBL/GenBank/DDBJ databases">
        <authorList>
            <person name="Magalhaes I.L.F."/>
            <person name="Oliveira U."/>
            <person name="Santos F.R."/>
            <person name="Vidigal T.H.D.A."/>
            <person name="Brescovit A.D."/>
            <person name="Santos A.J."/>
        </authorList>
    </citation>
    <scope>NUCLEOTIDE SEQUENCE</scope>
    <source>
        <tissue evidence="1">Shoot tissue taken approximately 20 cm above the soil surface</tissue>
    </source>
</reference>